<dbReference type="InterPro" id="IPR013087">
    <property type="entry name" value="Znf_C2H2_type"/>
</dbReference>
<dbReference type="InterPro" id="IPR003615">
    <property type="entry name" value="HNH_nuc"/>
</dbReference>
<dbReference type="InterPro" id="IPR002711">
    <property type="entry name" value="HNH"/>
</dbReference>
<dbReference type="RefSeq" id="WP_163845212.1">
    <property type="nucleotide sequence ID" value="NZ_JAAGVB010000020.1"/>
</dbReference>
<dbReference type="GO" id="GO:0008270">
    <property type="term" value="F:zinc ion binding"/>
    <property type="evidence" value="ECO:0007669"/>
    <property type="project" value="InterPro"/>
</dbReference>
<dbReference type="SMART" id="SM00507">
    <property type="entry name" value="HNHc"/>
    <property type="match status" value="1"/>
</dbReference>
<dbReference type="PROSITE" id="PS00028">
    <property type="entry name" value="ZINC_FINGER_C2H2_1"/>
    <property type="match status" value="1"/>
</dbReference>
<keyword evidence="2" id="KW-0255">Endonuclease</keyword>
<proteinExistence type="predicted"/>
<dbReference type="InterPro" id="IPR052892">
    <property type="entry name" value="NA-targeting_endonuclease"/>
</dbReference>
<reference evidence="2 3" key="1">
    <citation type="submission" date="2020-01" db="EMBL/GenBank/DDBJ databases">
        <title>Genetics and antimicrobial susceptibilities of Nocardia species isolated from the soil; a comparison with species isolated from humans.</title>
        <authorList>
            <person name="Carrasco G."/>
            <person name="Monzon S."/>
            <person name="Sansegundo M."/>
            <person name="Garcia E."/>
            <person name="Garrido N."/>
            <person name="Medina M.J."/>
            <person name="Villalon P."/>
            <person name="Ramirez-Arocha A.C."/>
            <person name="Jimenez P."/>
            <person name="Cuesta I."/>
            <person name="Valdezate S."/>
        </authorList>
    </citation>
    <scope>NUCLEOTIDE SEQUENCE [LARGE SCALE GENOMIC DNA]</scope>
    <source>
        <strain evidence="2 3">CNM20110626</strain>
    </source>
</reference>
<dbReference type="AlphaFoldDB" id="A0A6P1CMM2"/>
<feature type="domain" description="C2H2-type" evidence="1">
    <location>
        <begin position="10"/>
        <end position="33"/>
    </location>
</feature>
<keyword evidence="2" id="KW-0540">Nuclease</keyword>
<gene>
    <name evidence="2" type="ORF">GV791_14825</name>
</gene>
<name>A0A6P1CMM2_9NOCA</name>
<dbReference type="Proteomes" id="UP000471166">
    <property type="component" value="Unassembled WGS sequence"/>
</dbReference>
<organism evidence="2 3">
    <name type="scientific">Nocardia cyriacigeorgica</name>
    <dbReference type="NCBI Taxonomy" id="135487"/>
    <lineage>
        <taxon>Bacteria</taxon>
        <taxon>Bacillati</taxon>
        <taxon>Actinomycetota</taxon>
        <taxon>Actinomycetes</taxon>
        <taxon>Mycobacteriales</taxon>
        <taxon>Nocardiaceae</taxon>
        <taxon>Nocardia</taxon>
    </lineage>
</organism>
<dbReference type="Gene3D" id="1.10.30.50">
    <property type="match status" value="1"/>
</dbReference>
<dbReference type="PANTHER" id="PTHR33877">
    <property type="entry name" value="SLL1193 PROTEIN"/>
    <property type="match status" value="1"/>
</dbReference>
<dbReference type="EMBL" id="JAAGVB010000020">
    <property type="protein sequence ID" value="NEW33829.1"/>
    <property type="molecule type" value="Genomic_DNA"/>
</dbReference>
<dbReference type="Pfam" id="PF01844">
    <property type="entry name" value="HNH"/>
    <property type="match status" value="1"/>
</dbReference>
<accession>A0A6P1CMM2</accession>
<dbReference type="GO" id="GO:0004519">
    <property type="term" value="F:endonuclease activity"/>
    <property type="evidence" value="ECO:0007669"/>
    <property type="project" value="UniProtKB-KW"/>
</dbReference>
<evidence type="ECO:0000313" key="2">
    <source>
        <dbReference type="EMBL" id="NEW33829.1"/>
    </source>
</evidence>
<keyword evidence="2" id="KW-0378">Hydrolase</keyword>
<sequence>MTTTTKTYLCEIEDCTRPVQARSMCGPHYGTWHKRQKRYRITCAGCGTEAMVGTKTRRYCTANCLRRANGKARQREAIARRLPVPYTGSTSLRMQRAVVKAALAANGTAADKTWTAGPCAICGRPFLTRSWSESTARCCSHECAVQRLRDIRRSAKHRRRAAQRSAYRSDVQRRKVYAADGYRCHICGRKTDPSKAAPHPRSPTIDHVIPLAQGGTHEPINCRTACFLCNSIKGARGGGEQLLLLAI</sequence>
<evidence type="ECO:0000259" key="1">
    <source>
        <dbReference type="PROSITE" id="PS00028"/>
    </source>
</evidence>
<protein>
    <submittedName>
        <fullName evidence="2">HNH endonuclease</fullName>
    </submittedName>
</protein>
<comment type="caution">
    <text evidence="2">The sequence shown here is derived from an EMBL/GenBank/DDBJ whole genome shotgun (WGS) entry which is preliminary data.</text>
</comment>
<dbReference type="GO" id="GO:0003676">
    <property type="term" value="F:nucleic acid binding"/>
    <property type="evidence" value="ECO:0007669"/>
    <property type="project" value="InterPro"/>
</dbReference>
<dbReference type="PANTHER" id="PTHR33877:SF2">
    <property type="entry name" value="OS07G0170200 PROTEIN"/>
    <property type="match status" value="1"/>
</dbReference>
<dbReference type="CDD" id="cd00085">
    <property type="entry name" value="HNHc"/>
    <property type="match status" value="1"/>
</dbReference>
<evidence type="ECO:0000313" key="3">
    <source>
        <dbReference type="Proteomes" id="UP000471166"/>
    </source>
</evidence>